<dbReference type="PANTHER" id="PTHR35458:SF8">
    <property type="entry name" value="SLR0650 PROTEIN"/>
    <property type="match status" value="1"/>
</dbReference>
<dbReference type="Gene3D" id="3.40.50.1010">
    <property type="entry name" value="5'-nuclease"/>
    <property type="match status" value="1"/>
</dbReference>
<dbReference type="SUPFAM" id="SSF50249">
    <property type="entry name" value="Nucleic acid-binding proteins"/>
    <property type="match status" value="1"/>
</dbReference>
<sequence>MQQSRRTKLTRIGVFYDGNYFLHVSNYYNYSHERRSRISISGLHAFIRSQVADAENTDKHLCQIVDAHYFRGRLNAHEASQRGNQLFYDRLFDDILMSEGVVTHYLPVKTYQGYRQEKGIDVWLALETYELATYKEFDVVVLITADGDYVPLIRKLNTLGTRVMVLSWDFEYLNDEGEKMVTRTSQDLLEEVSYPVPMHEIIDNRLKKNDSLIRDLFVKQQPRTDAPARQFYQNGSATANGNGNGTYQNQNFTDENVELMPGESEGDDDMQPDFENSDERLISTVRSLKTGYGFINWPPNNLFFHYTSVTAGDFNDFQIDDEVSFRLGKNNEGKDIAIDVQVVEYQP</sequence>
<dbReference type="Gene3D" id="2.40.50.140">
    <property type="entry name" value="Nucleic acid-binding proteins"/>
    <property type="match status" value="1"/>
</dbReference>
<dbReference type="PROSITE" id="PS51857">
    <property type="entry name" value="CSD_2"/>
    <property type="match status" value="1"/>
</dbReference>
<evidence type="ECO:0000313" key="2">
    <source>
        <dbReference type="EMBL" id="MBO0947584.1"/>
    </source>
</evidence>
<protein>
    <submittedName>
        <fullName evidence="2">NYN domain-containing protein</fullName>
    </submittedName>
</protein>
<dbReference type="Proteomes" id="UP000664628">
    <property type="component" value="Unassembled WGS sequence"/>
</dbReference>
<dbReference type="InterPro" id="IPR002059">
    <property type="entry name" value="CSP_DNA-bd"/>
</dbReference>
<dbReference type="RefSeq" id="WP_207327492.1">
    <property type="nucleotide sequence ID" value="NZ_JAFMYW010000001.1"/>
</dbReference>
<dbReference type="InterPro" id="IPR021139">
    <property type="entry name" value="NYN"/>
</dbReference>
<evidence type="ECO:0000259" key="1">
    <source>
        <dbReference type="PROSITE" id="PS51857"/>
    </source>
</evidence>
<accession>A0ABS3JC51</accession>
<dbReference type="CDD" id="cd18722">
    <property type="entry name" value="PIN_NicB-like"/>
    <property type="match status" value="1"/>
</dbReference>
<dbReference type="InterPro" id="IPR047140">
    <property type="entry name" value="LabA"/>
</dbReference>
<dbReference type="InterPro" id="IPR012340">
    <property type="entry name" value="NA-bd_OB-fold"/>
</dbReference>
<evidence type="ECO:0000313" key="3">
    <source>
        <dbReference type="Proteomes" id="UP000664628"/>
    </source>
</evidence>
<gene>
    <name evidence="2" type="ORF">J2I46_03270</name>
</gene>
<reference evidence="2 3" key="1">
    <citation type="submission" date="2021-03" db="EMBL/GenBank/DDBJ databases">
        <title>Fibrella sp. HMF5405 genome sequencing and assembly.</title>
        <authorList>
            <person name="Kang H."/>
            <person name="Kim H."/>
            <person name="Bae S."/>
            <person name="Joh K."/>
        </authorList>
    </citation>
    <scope>NUCLEOTIDE SEQUENCE [LARGE SCALE GENOMIC DNA]</scope>
    <source>
        <strain evidence="2 3">HMF5405</strain>
    </source>
</reference>
<comment type="caution">
    <text evidence="2">The sequence shown here is derived from an EMBL/GenBank/DDBJ whole genome shotgun (WGS) entry which is preliminary data.</text>
</comment>
<organism evidence="2 3">
    <name type="scientific">Fibrella forsythiae</name>
    <dbReference type="NCBI Taxonomy" id="2817061"/>
    <lineage>
        <taxon>Bacteria</taxon>
        <taxon>Pseudomonadati</taxon>
        <taxon>Bacteroidota</taxon>
        <taxon>Cytophagia</taxon>
        <taxon>Cytophagales</taxon>
        <taxon>Spirosomataceae</taxon>
        <taxon>Fibrella</taxon>
    </lineage>
</organism>
<proteinExistence type="predicted"/>
<keyword evidence="3" id="KW-1185">Reference proteome</keyword>
<dbReference type="Pfam" id="PF01936">
    <property type="entry name" value="NYN"/>
    <property type="match status" value="1"/>
</dbReference>
<name>A0ABS3JC51_9BACT</name>
<dbReference type="EMBL" id="JAFMYW010000001">
    <property type="protein sequence ID" value="MBO0947584.1"/>
    <property type="molecule type" value="Genomic_DNA"/>
</dbReference>
<dbReference type="Pfam" id="PF00313">
    <property type="entry name" value="CSD"/>
    <property type="match status" value="1"/>
</dbReference>
<feature type="domain" description="CSD" evidence="1">
    <location>
        <begin position="280"/>
        <end position="342"/>
    </location>
</feature>
<dbReference type="PANTHER" id="PTHR35458">
    <property type="entry name" value="SLR0755 PROTEIN"/>
    <property type="match status" value="1"/>
</dbReference>